<organism evidence="8 9">
    <name type="scientific">Agromyces lapidis</name>
    <dbReference type="NCBI Taxonomy" id="279574"/>
    <lineage>
        <taxon>Bacteria</taxon>
        <taxon>Bacillati</taxon>
        <taxon>Actinomycetota</taxon>
        <taxon>Actinomycetes</taxon>
        <taxon>Micrococcales</taxon>
        <taxon>Microbacteriaceae</taxon>
        <taxon>Agromyces</taxon>
    </lineage>
</organism>
<accession>A0ABV5SPL7</accession>
<proteinExistence type="inferred from homology"/>
<comment type="subcellular location">
    <subcellularLocation>
        <location evidence="2">Cell membrane</location>
        <topology evidence="2">Single-pass type II membrane protein</topology>
    </subcellularLocation>
    <subcellularLocation>
        <location evidence="6">Membrane</location>
        <topology evidence="6">Single-pass type II membrane protein</topology>
    </subcellularLocation>
</comment>
<comment type="caution">
    <text evidence="8">The sequence shown here is derived from an EMBL/GenBank/DDBJ whole genome shotgun (WGS) entry which is preliminary data.</text>
</comment>
<dbReference type="EMBL" id="JBHMBL010000001">
    <property type="protein sequence ID" value="MFB9642284.1"/>
    <property type="molecule type" value="Genomic_DNA"/>
</dbReference>
<comment type="similarity">
    <text evidence="3 6">Belongs to the peptidase S26 family.</text>
</comment>
<keyword evidence="9" id="KW-1185">Reference proteome</keyword>
<evidence type="ECO:0000256" key="4">
    <source>
        <dbReference type="ARBA" id="ARBA00013208"/>
    </source>
</evidence>
<gene>
    <name evidence="8" type="primary">lepB</name>
    <name evidence="8" type="ORF">ACFFQV_08280</name>
</gene>
<dbReference type="InterPro" id="IPR036286">
    <property type="entry name" value="LexA/Signal_pep-like_sf"/>
</dbReference>
<keyword evidence="6" id="KW-0645">Protease</keyword>
<evidence type="ECO:0000256" key="1">
    <source>
        <dbReference type="ARBA" id="ARBA00000677"/>
    </source>
</evidence>
<dbReference type="EC" id="3.4.21.89" evidence="4 6"/>
<feature type="domain" description="Peptidase S26" evidence="7">
    <location>
        <begin position="29"/>
        <end position="226"/>
    </location>
</feature>
<dbReference type="GO" id="GO:0009003">
    <property type="term" value="F:signal peptidase activity"/>
    <property type="evidence" value="ECO:0007669"/>
    <property type="project" value="UniProtKB-EC"/>
</dbReference>
<dbReference type="RefSeq" id="WP_157424024.1">
    <property type="nucleotide sequence ID" value="NZ_BAAANI010000001.1"/>
</dbReference>
<evidence type="ECO:0000313" key="9">
    <source>
        <dbReference type="Proteomes" id="UP001589667"/>
    </source>
</evidence>
<name>A0ABV5SPL7_9MICO</name>
<evidence type="ECO:0000313" key="8">
    <source>
        <dbReference type="EMBL" id="MFB9642284.1"/>
    </source>
</evidence>
<dbReference type="Pfam" id="PF10502">
    <property type="entry name" value="Peptidase_S26"/>
    <property type="match status" value="1"/>
</dbReference>
<evidence type="ECO:0000256" key="6">
    <source>
        <dbReference type="RuleBase" id="RU362042"/>
    </source>
</evidence>
<evidence type="ECO:0000256" key="3">
    <source>
        <dbReference type="ARBA" id="ARBA00009370"/>
    </source>
</evidence>
<evidence type="ECO:0000259" key="7">
    <source>
        <dbReference type="Pfam" id="PF10502"/>
    </source>
</evidence>
<dbReference type="CDD" id="cd06530">
    <property type="entry name" value="S26_SPase_I"/>
    <property type="match status" value="1"/>
</dbReference>
<keyword evidence="6" id="KW-0812">Transmembrane</keyword>
<keyword evidence="6" id="KW-0472">Membrane</keyword>
<dbReference type="SUPFAM" id="SSF51306">
    <property type="entry name" value="LexA/Signal peptidase"/>
    <property type="match status" value="1"/>
</dbReference>
<comment type="catalytic activity">
    <reaction evidence="1 6">
        <text>Cleavage of hydrophobic, N-terminal signal or leader sequences from secreted and periplasmic proteins.</text>
        <dbReference type="EC" id="3.4.21.89"/>
    </reaction>
</comment>
<dbReference type="Proteomes" id="UP001589667">
    <property type="component" value="Unassembled WGS sequence"/>
</dbReference>
<dbReference type="PROSITE" id="PS00761">
    <property type="entry name" value="SPASE_I_3"/>
    <property type="match status" value="1"/>
</dbReference>
<protein>
    <recommendedName>
        <fullName evidence="4 6">Signal peptidase I</fullName>
        <ecNumber evidence="4 6">3.4.21.89</ecNumber>
    </recommendedName>
</protein>
<dbReference type="PRINTS" id="PR00727">
    <property type="entry name" value="LEADERPTASE"/>
</dbReference>
<dbReference type="InterPro" id="IPR019758">
    <property type="entry name" value="Pept_S26A_signal_pept_1_CS"/>
</dbReference>
<dbReference type="NCBIfam" id="TIGR02227">
    <property type="entry name" value="sigpep_I_bact"/>
    <property type="match status" value="1"/>
</dbReference>
<reference evidence="8 9" key="1">
    <citation type="submission" date="2024-09" db="EMBL/GenBank/DDBJ databases">
        <authorList>
            <person name="Sun Q."/>
            <person name="Mori K."/>
        </authorList>
    </citation>
    <scope>NUCLEOTIDE SEQUENCE [LARGE SCALE GENOMIC DNA]</scope>
    <source>
        <strain evidence="8 9">JCM 14321</strain>
    </source>
</reference>
<dbReference type="InterPro" id="IPR019533">
    <property type="entry name" value="Peptidase_S26"/>
</dbReference>
<dbReference type="PANTHER" id="PTHR43390:SF1">
    <property type="entry name" value="CHLOROPLAST PROCESSING PEPTIDASE"/>
    <property type="match status" value="1"/>
</dbReference>
<keyword evidence="5 6" id="KW-0378">Hydrolase</keyword>
<evidence type="ECO:0000256" key="2">
    <source>
        <dbReference type="ARBA" id="ARBA00004401"/>
    </source>
</evidence>
<keyword evidence="6" id="KW-1133">Transmembrane helix</keyword>
<dbReference type="InterPro" id="IPR000223">
    <property type="entry name" value="Pept_S26A_signal_pept_1"/>
</dbReference>
<dbReference type="Gene3D" id="2.10.109.10">
    <property type="entry name" value="Umud Fragment, subunit A"/>
    <property type="match status" value="1"/>
</dbReference>
<feature type="transmembrane region" description="Helical" evidence="6">
    <location>
        <begin position="31"/>
        <end position="54"/>
    </location>
</feature>
<dbReference type="PANTHER" id="PTHR43390">
    <property type="entry name" value="SIGNAL PEPTIDASE I"/>
    <property type="match status" value="1"/>
</dbReference>
<evidence type="ECO:0000256" key="5">
    <source>
        <dbReference type="ARBA" id="ARBA00022801"/>
    </source>
</evidence>
<sequence length="249" mass="27269">MTEDTTMREDRAGSASARGRQRGILLFLRDLLVIFVVAVLVSFLIKTFLIRSFFIPSQSMEMTLVKDDRIIVNQLVPEVTPISRGDVVVFKDPGGWLPARVEEPQPPLIAAVDWFMAFVGLSAPDSNDHLVKRVIGLPGDHVVCCNALGQMSVNGVPLDESAYVALPPGDTKVSEVDFDETVPEGALWVMGDNRGNSKDSRFNGDTPLKGFVPIDNVVGRAFVVSWPISHWAWLDNYPTVFEGVDEGAG</sequence>